<feature type="compositionally biased region" description="Basic and acidic residues" evidence="4">
    <location>
        <begin position="2204"/>
        <end position="2218"/>
    </location>
</feature>
<feature type="region of interest" description="Disordered" evidence="4">
    <location>
        <begin position="4329"/>
        <end position="4348"/>
    </location>
</feature>
<feature type="region of interest" description="Disordered" evidence="4">
    <location>
        <begin position="3604"/>
        <end position="3653"/>
    </location>
</feature>
<dbReference type="InterPro" id="IPR052424">
    <property type="entry name" value="Kielin_Chordin-BMP_Reg"/>
</dbReference>
<dbReference type="EMBL" id="JAFNEN010000015">
    <property type="protein sequence ID" value="KAG8200438.1"/>
    <property type="molecule type" value="Genomic_DNA"/>
</dbReference>
<feature type="domain" description="VWFC" evidence="6">
    <location>
        <begin position="53"/>
        <end position="117"/>
    </location>
</feature>
<feature type="compositionally biased region" description="Low complexity" evidence="4">
    <location>
        <begin position="4242"/>
        <end position="4253"/>
    </location>
</feature>
<feature type="compositionally biased region" description="Basic and acidic residues" evidence="4">
    <location>
        <begin position="2903"/>
        <end position="2916"/>
    </location>
</feature>
<feature type="region of interest" description="Disordered" evidence="4">
    <location>
        <begin position="790"/>
        <end position="823"/>
    </location>
</feature>
<feature type="chain" id="PRO_5043529438" description="VWFC domain-containing protein" evidence="5">
    <location>
        <begin position="39"/>
        <end position="4800"/>
    </location>
</feature>
<feature type="compositionally biased region" description="Polar residues" evidence="4">
    <location>
        <begin position="2129"/>
        <end position="2145"/>
    </location>
</feature>
<feature type="compositionally biased region" description="Basic and acidic residues" evidence="4">
    <location>
        <begin position="2275"/>
        <end position="2286"/>
    </location>
</feature>
<feature type="region of interest" description="Disordered" evidence="4">
    <location>
        <begin position="3727"/>
        <end position="3755"/>
    </location>
</feature>
<proteinExistence type="predicted"/>
<feature type="compositionally biased region" description="Basic and acidic residues" evidence="4">
    <location>
        <begin position="3630"/>
        <end position="3641"/>
    </location>
</feature>
<feature type="compositionally biased region" description="Polar residues" evidence="4">
    <location>
        <begin position="2779"/>
        <end position="2798"/>
    </location>
</feature>
<organism evidence="7 8">
    <name type="scientific">Oedothorax gibbosus</name>
    <dbReference type="NCBI Taxonomy" id="931172"/>
    <lineage>
        <taxon>Eukaryota</taxon>
        <taxon>Metazoa</taxon>
        <taxon>Ecdysozoa</taxon>
        <taxon>Arthropoda</taxon>
        <taxon>Chelicerata</taxon>
        <taxon>Arachnida</taxon>
        <taxon>Araneae</taxon>
        <taxon>Araneomorphae</taxon>
        <taxon>Entelegynae</taxon>
        <taxon>Araneoidea</taxon>
        <taxon>Linyphiidae</taxon>
        <taxon>Erigoninae</taxon>
        <taxon>Oedothorax</taxon>
    </lineage>
</organism>
<gene>
    <name evidence="7" type="ORF">JTE90_000521</name>
</gene>
<dbReference type="PROSITE" id="PS50184">
    <property type="entry name" value="VWFC_2"/>
    <property type="match status" value="3"/>
</dbReference>
<keyword evidence="3 5" id="KW-0732">Signal</keyword>
<feature type="compositionally biased region" description="Basic and acidic residues" evidence="4">
    <location>
        <begin position="2722"/>
        <end position="2745"/>
    </location>
</feature>
<dbReference type="Pfam" id="PF23334">
    <property type="entry name" value="VWC2L_2nd"/>
    <property type="match status" value="1"/>
</dbReference>
<dbReference type="PANTHER" id="PTHR46698">
    <property type="entry name" value="CROSSVEINLESS 2"/>
    <property type="match status" value="1"/>
</dbReference>
<feature type="compositionally biased region" description="Low complexity" evidence="4">
    <location>
        <begin position="2686"/>
        <end position="2700"/>
    </location>
</feature>
<feature type="region of interest" description="Disordered" evidence="4">
    <location>
        <begin position="377"/>
        <end position="404"/>
    </location>
</feature>
<feature type="compositionally biased region" description="Low complexity" evidence="4">
    <location>
        <begin position="678"/>
        <end position="689"/>
    </location>
</feature>
<feature type="compositionally biased region" description="Polar residues" evidence="4">
    <location>
        <begin position="2822"/>
        <end position="2836"/>
    </location>
</feature>
<feature type="region of interest" description="Disordered" evidence="4">
    <location>
        <begin position="418"/>
        <end position="462"/>
    </location>
</feature>
<feature type="compositionally biased region" description="Polar residues" evidence="4">
    <location>
        <begin position="4467"/>
        <end position="4546"/>
    </location>
</feature>
<keyword evidence="8" id="KW-1185">Reference proteome</keyword>
<dbReference type="SMART" id="SM00214">
    <property type="entry name" value="VWC"/>
    <property type="match status" value="5"/>
</dbReference>
<feature type="compositionally biased region" description="Basic and acidic residues" evidence="4">
    <location>
        <begin position="792"/>
        <end position="806"/>
    </location>
</feature>
<feature type="signal peptide" evidence="5">
    <location>
        <begin position="1"/>
        <end position="38"/>
    </location>
</feature>
<feature type="region of interest" description="Disordered" evidence="4">
    <location>
        <begin position="1248"/>
        <end position="1292"/>
    </location>
</feature>
<feature type="region of interest" description="Disordered" evidence="4">
    <location>
        <begin position="678"/>
        <end position="764"/>
    </location>
</feature>
<dbReference type="InterPro" id="IPR001007">
    <property type="entry name" value="VWF_dom"/>
</dbReference>
<feature type="region of interest" description="Disordered" evidence="4">
    <location>
        <begin position="4063"/>
        <end position="4084"/>
    </location>
</feature>
<feature type="region of interest" description="Disordered" evidence="4">
    <location>
        <begin position="2643"/>
        <end position="2705"/>
    </location>
</feature>
<feature type="compositionally biased region" description="Polar residues" evidence="4">
    <location>
        <begin position="3862"/>
        <end position="3872"/>
    </location>
</feature>
<protein>
    <recommendedName>
        <fullName evidence="6">VWFC domain-containing protein</fullName>
    </recommendedName>
</protein>
<feature type="compositionally biased region" description="Polar residues" evidence="4">
    <location>
        <begin position="857"/>
        <end position="874"/>
    </location>
</feature>
<feature type="compositionally biased region" description="Basic and acidic residues" evidence="4">
    <location>
        <begin position="3517"/>
        <end position="3528"/>
    </location>
</feature>
<feature type="compositionally biased region" description="Basic and acidic residues" evidence="4">
    <location>
        <begin position="2238"/>
        <end position="2265"/>
    </location>
</feature>
<feature type="compositionally biased region" description="Polar residues" evidence="4">
    <location>
        <begin position="2748"/>
        <end position="2760"/>
    </location>
</feature>
<feature type="compositionally biased region" description="Polar residues" evidence="4">
    <location>
        <begin position="3386"/>
        <end position="3396"/>
    </location>
</feature>
<reference evidence="7 8" key="1">
    <citation type="journal article" date="2022" name="Nat. Ecol. Evol.">
        <title>A masculinizing supergene underlies an exaggerated male reproductive morph in a spider.</title>
        <authorList>
            <person name="Hendrickx F."/>
            <person name="De Corte Z."/>
            <person name="Sonet G."/>
            <person name="Van Belleghem S.M."/>
            <person name="Kostlbacher S."/>
            <person name="Vangestel C."/>
        </authorList>
    </citation>
    <scope>NUCLEOTIDE SEQUENCE [LARGE SCALE GENOMIC DNA]</scope>
    <source>
        <strain evidence="7">W744_W776</strain>
    </source>
</reference>
<feature type="compositionally biased region" description="Basic and acidic residues" evidence="4">
    <location>
        <begin position="433"/>
        <end position="443"/>
    </location>
</feature>
<feature type="compositionally biased region" description="Polar residues" evidence="4">
    <location>
        <begin position="2936"/>
        <end position="2953"/>
    </location>
</feature>
<feature type="compositionally biased region" description="Acidic residues" evidence="4">
    <location>
        <begin position="2959"/>
        <end position="2969"/>
    </location>
</feature>
<feature type="region of interest" description="Disordered" evidence="4">
    <location>
        <begin position="2175"/>
        <end position="2304"/>
    </location>
</feature>
<comment type="caution">
    <text evidence="7">The sequence shown here is derived from an EMBL/GenBank/DDBJ whole genome shotgun (WGS) entry which is preliminary data.</text>
</comment>
<feature type="compositionally biased region" description="Polar residues" evidence="4">
    <location>
        <begin position="3343"/>
        <end position="3355"/>
    </location>
</feature>
<dbReference type="PANTHER" id="PTHR46698:SF3">
    <property type="entry name" value="TENECTIN ISOFORM 1-RELATED"/>
    <property type="match status" value="1"/>
</dbReference>
<sequence length="4800" mass="520634">MFQIPFLPAVMGRPSPLQAGVFTALLLLLAATTTQVDAAPVQETSLSRFTNQKGCYYMNELYSSGEKIETKEPCLNCTCVESTLMCYLRVCPFVKPVGENCVSEMHVGDCCPKFWCPEVYPRITTEKPDSEPRGCYLDGRYYDEGARIPMDPVKPCEVCYCIRNTSVCTMQECELKVDGCFPQYKAGSCCPARYNCTDEAATTIPPGIMEPEDYEGCRVGDKMYHDGDPVPSENKCETCFCMKHSVACAVQKCSVPAEGCVGEAEPGQCCPTKYECPSTTEVPVWHSTLAPVSEDSTSNVSLTTDFEEEDTLGIFSRKRVSQPDAETSTVVSSTLRPVDTTDEESLVKITSEPEVSQTSIFTESPKITDATETITLSETAEASEVTKEQTGASEISDTSMITESTKITDATEVIKTTKTSATSEVTEESEVTAEDKETSKFTEESEVSTTTGSPISDSKTVEQNVTITTADIASRSREPKITEVPDVFFTLSTTRPVFFPSQTIPGEGTCRHENKTYKPMEKVSSLDPCRHNCMCVNSVWQCEHFLECVVAPRKNCKRVPPAEGECCPTYVCEGRTTSATTTVEEVKETTAESESVSDVGFTAIGVQEEVSLGEEDFTKPTAESSQEPITSEKATFTEIGEKSKEVTTGDLFTTEASKITSDEEKEISTQTFVEKAVSSFASTTEATSTEEPEKIQPETTSKEETSTDLEVKISTSTQTLVEEAVSSFASTTEAPSTEEPEKIQPETTSEEETSTDLEVKISDNETDKKAVTEISTEFVTEKSTLPTSETTFVKKETSETLEHSLSTKESTISTEEPSTSSVTEVKLVTEAATSVSTEEVTTSAATELKITTELVPPTSTEEVVTSHEATSTPSATDIKLTTESVSSIFTEEITVLPEVTSTSNVTDFKLTTESEPSEITESKSIDKVTEKIDTDKTISPIDETKFTDDETLMATKLELKTTTSRPSISIEETDTTMAPKTSVAVSVKEESLPTLQEESTELKHSPQSTTAEGDLVKTSEFVSPSVTTMMKEFVTEASSTTLKPISETSTMQLTRENVTTQIPEEKIAATTERESISFETTETDTILKISKPSIGIDAEKISTLDSETTVMTTKVSTPEKEETTPSTMVEDKTEEISSVPKVDISEITTPTLSTLSKASGAETVDKTFETSTHFLSTESTKTTEHSLELETMRVSDISITTEKVKLPEETDTSTQSSIVTSTKMSIDEEVKEISDRITEAIATSVEILETTSPSITDGSQPTLKTQHESEASSPSSTLASETTTDFSTHPSRIEETTASLAELTTTQKPVTSTEPIIHVTEKSTSRTADLTTPTVFVHAATSEIKFSEEKDKFTTKSETVSDAQVDSQKSTATVSSGEITTDAVKTVTPDVKLTTPEEDFTVVIVTDTSPKREFEIASLNRTEVGQTDLIPETKVTEASGAEISSTEPAQTEMITSSKAIETDLPEEHATPIILHTTTEKPISTEKDLVDEKTTDLSSSKTTTKTEETPVTISITTIPDESTIVEKTTTSTSETLITEHKELADVSSTTEDIPLTTQSTREKETTLTPLHKTSSSIEDKEHTEGVKDASDIDSILPRIPFSTSGPEVEKDLTTKDIITEIQDSELTTKPELITESSILLRSTFDKTTVTEFVKSTPTISSFTTIVPDKVEEISTTHEKSTTVTELASTTTVSEEFFDDEFNETKVDLPSTEESKIPETLKARTTTSPDLSAETSKAITDLVKETTPTDTSKLPVETTTTFVTKSDDEQPHTPEIESTVISKETIVIDVTTDSVPDPKTAVESSSMKPVTDKVSEIVSTEHTPVTIAEKPKLEENITDDSVISKTTTGLEDESSTAHVSMVGEEIVKEDSTSSVEIAEAESTETPFIETTQFVVTSTTPEEISEVMSHKETFGTVTTDKLESSVTELTSEPSSFDSSQTSKLSTEVEQTLKEETFTPEELKSTLKPVTKFSGETESTVSEDMVSSTLKTTTIESEEKMIETKEHEKAAVTSLGDVSTMKTTDTSLTESISLDRSTPEATSIFSTSVTEPSTLIDVKEISLIPEFISTVTDSTTKIFEPKLELTTLTDIKSSEIPDMSTEGSTSFKEKTEITSGPTESTSFEQNETEFKETSSTAKTTDIASAETTEASFTSLSKITHMEPAETSFIHTIETTSAKATTLQETESDATKTSTKLTTESSLSSTTDFKQDQEETSEDHSTEVLESDDELTTSKSVSLETKSSFDIETTSHEKETAFTEKESISDEKVKATSQPPTTKVRTESTEIEAVKPTESASSETTVTEGTSSTTIKIESPFTADTVKEIQTDAIKELVTPETTTILGAMTTVEEKLPSSISTSSLEDGSKVTSVSTKVISEVPIGTTTLSGEITSKNDEISTPVNIEAETSTSKGETHVETLASAKSTTDQELQTTSHATTEIEDTEKHSPLAVTTDIPTTEASVVSEGVMKSNVTPEIDSMVLSLSTMIAPITSTQEETFTDKKTTVVKTTEEPDKFDIDRKGLKEESTTIKEITIDEALRTTADTTLSPVKDITDSKSSTTVKITTTEEVRDGIEEKTTFTTVSEKTSPEITTTSREPTAGVTFTTISIPVETFKTISTELPKFTGASTTIKLEDVTSSVETTTAIVTEKQSQSVTTDEVPTSSKTLSTDPSTQKVDLLDETVKSSTERVELETTVAETSSKSTTEEVSLDSETTTHIFETVSVSIDKTSTRESEIKQSTEQELPKETKEPATSEIVTETPTFTPSTGFKEPEKSTTLETEAEEFSLSSTQTSMTEEAKLPTTTKTKPEIMLEETTQSPQTKEPEKVTTQEAETEEPQLSTTAIADEVESKFSVTTKTEELTHKSTTLFPETKVTEQQITQETKTEKAAAPTTQEVITEIPTLSTTQITVKEERELTTPKSEEEQPTSDSITPSPTSKEQEPSTKVASTTENIQETSTLRAVSEKNDEEERDDEEGIPFIFGKKLPEALTSPQSSPTTVSLEEKISSSTMEAETTTHTVKPSTITLVSDLSTVAAKEVTTDAKSSAETSEVPFTTTPEAPINTSVTSVIIKKTEQTEKPKEEELSTIEAKESENVTIQHKETTEPLEVKASVTTTTKLDIITEPVSAVTESTSSTATTTTDSVTKTTAEILEAELSTLQDSIETTTAKKAEEITTFMTPTVKKDECLVNGTLYSSGQMIKTVEPCEKCHCATGEVTCFRIFCKLPMKGCVAEILLPDECCPSKYRCPADDGSLSTLSFAETQSTTEKQLTTTPIPISFMFSTTPSAIQSTTLITKSEDEVSTEKEGTTFSEDIFTTLEKGVDPRVKVESSEATEPPTTVSKFTVTTISKPETATGVTETRPISTETTFETESKSTIMSSTEEESVDESSTDSKLTSTTPSENVTGITFESMKAHIDLHEVTSSAEITTGKDENITEASSVTKEILTSTITDKMTTVKYTDMVTTELLSEKVSPTTVPQTVESVNQTVDTSESISEFEAATTSQPTSTPEELKTTIEEQFSTKAAESKETSDKTTDFGDINTSTVTTQAAETTVAEKTTDEAVGEDSSESPLITIDIFTPAKQPKLEETVATTMRLSTTEFTTKEQQLIVSTTKSPELTTEKESEQTNLVMSTTDSTTKNETESVRLETDFDESVETSVRPTTRPEFLTKSTIIPDSTSTTVQISSESSTVSEILSTEMKTQAQDEDLSPSVSIIEEFKKDMKTTKAPFASTTVKPLDSETEEVQTTETEPKQTSKLVTETPSKTTTIEAFTLKEQEKSDKTITEADETTQTLSTFDKSTSSEFELKTTLAKSTSREVDLPTSKDIEHLSTPAVTEITKDQKEIEESSTAVDSEIQKDKEQTEFVTLKTTVSDSLETSPSSEEDAHISTLDSESTTNLEFVTETITSKGIILSLSKEGTTLSVKDIIPETSASTEAELTPITEESRTVQTKPTTTLKAETITDTIFKFVSTRFTDKEKEATLDFAKTTPTIPEESSTFVSKQIMTTKGPSIKALDTEAPLVAVDKETTTREEVSSSEAVTTPKPATIMEKQLTTEETKVELNETVTTQFDHSQDVSQADRTVGLSTRESTEITGTADEQIDSTTKLPITPESTTLLKSTTDEVSVTTTEHKITKEDEEQISSTTKMLTSIETQKPSVQPETTQTDKILVTAEVSSTFSPIETTSKAFSAETTTSGVKEETDLTTLEDKLVEKDAVQPEFTPSVPADIAEDSVKSIDSSESIQTTAVDLKTSTSSQTHSPTTKIEMTEPTTSEAETTKLSDITTTGAKIPRAEFTVPTTVKDEISTTSSVTKTTEIEAETTLPTEKPLLIALGPTKTEVTAEDKTSEVTTKSESTTSEPYTVKVTELPIEKDVKISTEKTDDSETTEKVSKELTKLTSEISSVTPTELSTTASTDISTAAPAEIETLVTGKVSTATPKEVSTDALTDISTNTPTEISIAARSRISTEAPTDISPAEITQTSPESLTKLSTATPTEISSASPTEISSAEPSDKPTTTQSAASVEISTAAATEMSTKVPTEISSAETTQKPTVASTETSTNTISGITTVNVTGIITAKEEAITTESITEKIVTQTELSSKRSTEIPTKAYKAIETTPTSLTTEATTPFATESTTTENATATDAGDDFLLDEGVCFFEGVVYHSAEQIVRSDPCEFCFCFRGDIICLQQSCPPPAPNCQSTMIPGYCCPRYDCPVLVTSRNMTNLTRRKGVQPVYIQRRIEKRAVRTTVEVEGCQIDGKFYSVGSTVTKASGPCLHCKCMKGGNMRCDPKKCKPEAPLMLKMNQHFFKHRET</sequence>
<dbReference type="Proteomes" id="UP000827092">
    <property type="component" value="Unassembled WGS sequence"/>
</dbReference>
<feature type="compositionally biased region" description="Low complexity" evidence="4">
    <location>
        <begin position="726"/>
        <end position="737"/>
    </location>
</feature>
<feature type="compositionally biased region" description="Polar residues" evidence="4">
    <location>
        <begin position="3480"/>
        <end position="3501"/>
    </location>
</feature>
<accession>A0AAV6VWE2</accession>
<evidence type="ECO:0000256" key="1">
    <source>
        <dbReference type="ARBA" id="ARBA00004613"/>
    </source>
</evidence>
<feature type="compositionally biased region" description="Polar residues" evidence="4">
    <location>
        <begin position="2228"/>
        <end position="2237"/>
    </location>
</feature>
<feature type="region of interest" description="Disordered" evidence="4">
    <location>
        <begin position="615"/>
        <end position="648"/>
    </location>
</feature>
<feature type="compositionally biased region" description="Basic and acidic residues" evidence="4">
    <location>
        <begin position="1576"/>
        <end position="1587"/>
    </location>
</feature>
<feature type="compositionally biased region" description="Acidic residues" evidence="4">
    <location>
        <begin position="3373"/>
        <end position="3382"/>
    </location>
</feature>
<feature type="region of interest" description="Disordered" evidence="4">
    <location>
        <begin position="3513"/>
        <end position="3532"/>
    </location>
</feature>
<evidence type="ECO:0000259" key="6">
    <source>
        <dbReference type="PROSITE" id="PS50184"/>
    </source>
</evidence>
<feature type="compositionally biased region" description="Low complexity" evidence="4">
    <location>
        <begin position="807"/>
        <end position="823"/>
    </location>
</feature>
<feature type="domain" description="VWFC" evidence="6">
    <location>
        <begin position="4641"/>
        <end position="4702"/>
    </location>
</feature>
<feature type="region of interest" description="Disordered" evidence="4">
    <location>
        <begin position="2719"/>
        <end position="2869"/>
    </location>
</feature>
<feature type="compositionally biased region" description="Low complexity" evidence="4">
    <location>
        <begin position="4338"/>
        <end position="4348"/>
    </location>
</feature>
<feature type="compositionally biased region" description="Polar residues" evidence="4">
    <location>
        <begin position="1249"/>
        <end position="1264"/>
    </location>
</feature>
<feature type="region of interest" description="Disordered" evidence="4">
    <location>
        <begin position="3862"/>
        <end position="3885"/>
    </location>
</feature>
<feature type="region of interest" description="Disordered" evidence="4">
    <location>
        <begin position="4223"/>
        <end position="4274"/>
    </location>
</feature>
<feature type="domain" description="VWFC" evidence="6">
    <location>
        <begin position="3177"/>
        <end position="3240"/>
    </location>
</feature>
<feature type="compositionally biased region" description="Low complexity" evidence="4">
    <location>
        <begin position="2288"/>
        <end position="2304"/>
    </location>
</feature>
<feature type="region of interest" description="Disordered" evidence="4">
    <location>
        <begin position="855"/>
        <end position="874"/>
    </location>
</feature>
<feature type="compositionally biased region" description="Basic and acidic residues" evidence="4">
    <location>
        <begin position="691"/>
        <end position="711"/>
    </location>
</feature>
<feature type="region of interest" description="Disordered" evidence="4">
    <location>
        <begin position="3480"/>
        <end position="3504"/>
    </location>
</feature>
<evidence type="ECO:0000313" key="8">
    <source>
        <dbReference type="Proteomes" id="UP000827092"/>
    </source>
</evidence>
<feature type="region of interest" description="Disordered" evidence="4">
    <location>
        <begin position="1555"/>
        <end position="1587"/>
    </location>
</feature>
<feature type="compositionally biased region" description="Polar residues" evidence="4">
    <location>
        <begin position="4259"/>
        <end position="4274"/>
    </location>
</feature>
<keyword evidence="2" id="KW-0964">Secreted</keyword>
<dbReference type="Gene3D" id="6.20.200.20">
    <property type="match status" value="2"/>
</dbReference>
<feature type="compositionally biased region" description="Basic and acidic residues" evidence="4">
    <location>
        <begin position="2670"/>
        <end position="2685"/>
    </location>
</feature>
<evidence type="ECO:0000256" key="4">
    <source>
        <dbReference type="SAM" id="MobiDB-lite"/>
    </source>
</evidence>
<evidence type="ECO:0000313" key="7">
    <source>
        <dbReference type="EMBL" id="KAG8200438.1"/>
    </source>
</evidence>
<dbReference type="SUPFAM" id="SSF57603">
    <property type="entry name" value="FnI-like domain"/>
    <property type="match status" value="6"/>
</dbReference>
<feature type="compositionally biased region" description="Polar residues" evidence="4">
    <location>
        <begin position="2109"/>
        <end position="2121"/>
    </location>
</feature>
<feature type="compositionally biased region" description="Low complexity" evidence="4">
    <location>
        <begin position="2920"/>
        <end position="2930"/>
    </location>
</feature>
<dbReference type="GO" id="GO:0005576">
    <property type="term" value="C:extracellular region"/>
    <property type="evidence" value="ECO:0007669"/>
    <property type="project" value="UniProtKB-SubCell"/>
</dbReference>
<feature type="region of interest" description="Disordered" evidence="4">
    <location>
        <begin position="990"/>
        <end position="1012"/>
    </location>
</feature>
<feature type="compositionally biased region" description="Polar residues" evidence="4">
    <location>
        <begin position="3618"/>
        <end position="3629"/>
    </location>
</feature>
<feature type="region of interest" description="Disordered" evidence="4">
    <location>
        <begin position="4450"/>
        <end position="4548"/>
    </location>
</feature>
<feature type="compositionally biased region" description="Low complexity" evidence="4">
    <location>
        <begin position="1271"/>
        <end position="1284"/>
    </location>
</feature>
<evidence type="ECO:0000256" key="3">
    <source>
        <dbReference type="ARBA" id="ARBA00022729"/>
    </source>
</evidence>
<feature type="region of interest" description="Disordered" evidence="4">
    <location>
        <begin position="2892"/>
        <end position="2970"/>
    </location>
</feature>
<feature type="compositionally biased region" description="Polar residues" evidence="4">
    <location>
        <begin position="621"/>
        <end position="634"/>
    </location>
</feature>
<feature type="region of interest" description="Disordered" evidence="4">
    <location>
        <begin position="3343"/>
        <end position="3396"/>
    </location>
</feature>
<feature type="compositionally biased region" description="Low complexity" evidence="4">
    <location>
        <begin position="3356"/>
        <end position="3372"/>
    </location>
</feature>
<feature type="compositionally biased region" description="Polar residues" evidence="4">
    <location>
        <begin position="4226"/>
        <end position="4237"/>
    </location>
</feature>
<name>A0AAV6VWE2_9ARAC</name>
<evidence type="ECO:0000256" key="2">
    <source>
        <dbReference type="ARBA" id="ARBA00022525"/>
    </source>
</evidence>
<feature type="compositionally biased region" description="Polar residues" evidence="4">
    <location>
        <begin position="1565"/>
        <end position="1575"/>
    </location>
</feature>
<feature type="compositionally biased region" description="Low complexity" evidence="4">
    <location>
        <begin position="2186"/>
        <end position="2202"/>
    </location>
</feature>
<evidence type="ECO:0000256" key="5">
    <source>
        <dbReference type="SAM" id="SignalP"/>
    </source>
</evidence>
<feature type="compositionally biased region" description="Polar residues" evidence="4">
    <location>
        <begin position="2643"/>
        <end position="2668"/>
    </location>
</feature>
<comment type="subcellular location">
    <subcellularLocation>
        <location evidence="1">Secreted</location>
    </subcellularLocation>
</comment>
<feature type="region of interest" description="Disordered" evidence="4">
    <location>
        <begin position="2090"/>
        <end position="2145"/>
    </location>
</feature>
<feature type="compositionally biased region" description="Polar residues" evidence="4">
    <location>
        <begin position="388"/>
        <end position="404"/>
    </location>
</feature>